<accession>A0ABV1SJ22</accession>
<dbReference type="Gene3D" id="3.20.20.100">
    <property type="entry name" value="NADP-dependent oxidoreductase domain"/>
    <property type="match status" value="1"/>
</dbReference>
<dbReference type="InterPro" id="IPR023210">
    <property type="entry name" value="NADP_OxRdtase_dom"/>
</dbReference>
<feature type="domain" description="NADP-dependent oxidoreductase" evidence="1">
    <location>
        <begin position="15"/>
        <end position="315"/>
    </location>
</feature>
<comment type="caution">
    <text evidence="2">The sequence shown here is derived from an EMBL/GenBank/DDBJ whole genome shotgun (WGS) entry which is preliminary data.</text>
</comment>
<organism evidence="2 3">
    <name type="scientific">Thioclava kandeliae</name>
    <dbReference type="NCBI Taxonomy" id="3070818"/>
    <lineage>
        <taxon>Bacteria</taxon>
        <taxon>Pseudomonadati</taxon>
        <taxon>Pseudomonadota</taxon>
        <taxon>Alphaproteobacteria</taxon>
        <taxon>Rhodobacterales</taxon>
        <taxon>Paracoccaceae</taxon>
        <taxon>Thioclava</taxon>
    </lineage>
</organism>
<evidence type="ECO:0000313" key="3">
    <source>
        <dbReference type="Proteomes" id="UP001438953"/>
    </source>
</evidence>
<keyword evidence="3" id="KW-1185">Reference proteome</keyword>
<name>A0ABV1SJ22_9RHOB</name>
<evidence type="ECO:0000259" key="1">
    <source>
        <dbReference type="Pfam" id="PF00248"/>
    </source>
</evidence>
<dbReference type="Pfam" id="PF00248">
    <property type="entry name" value="Aldo_ket_red"/>
    <property type="match status" value="1"/>
</dbReference>
<dbReference type="Proteomes" id="UP001438953">
    <property type="component" value="Unassembled WGS sequence"/>
</dbReference>
<dbReference type="CDD" id="cd19081">
    <property type="entry name" value="AKR_AKR9C1"/>
    <property type="match status" value="1"/>
</dbReference>
<dbReference type="EMBL" id="JAYWLC010000009">
    <property type="protein sequence ID" value="MER5172546.1"/>
    <property type="molecule type" value="Genomic_DNA"/>
</dbReference>
<protein>
    <submittedName>
        <fullName evidence="2">Aldo/keto reductase</fullName>
    </submittedName>
</protein>
<proteinExistence type="predicted"/>
<sequence length="322" mass="34618">MKTKSLGTTGFEISPIVFGGNVFGWTLDEAASFRMLDALIDHGFTTIDTADVYSAWVEGNKGGESETILGKWFAARPGMREKVTLFTKVGSDMGGPGEKGLSKDWISKAIDLSLGRLKTDHVDLYFSHWPDDSVTHEETLGAYQDLLKAGKIRAIGASNYDYALLSSAQKAAKEKGLPAYQVLQPEYNLYDRDGFEGELRDLCIAENIGVVTYFSLAAGFLSGKYRSPEDLKGSKRGGMVEKYMNDRGMAIVKALTEVADAHGAKPAEVALAWLIARDGVTAPIASATSEGQLASFVKAAELRLAADEMTALTEAGAVEAAH</sequence>
<reference evidence="2 3" key="2">
    <citation type="submission" date="2024-06" db="EMBL/GenBank/DDBJ databases">
        <title>Thioclava kandeliae sp. nov. from a rhizosphere soil sample of Kandelia candel in a mangrove.</title>
        <authorList>
            <person name="Mu T."/>
        </authorList>
    </citation>
    <scope>NUCLEOTIDE SEQUENCE [LARGE SCALE GENOMIC DNA]</scope>
    <source>
        <strain evidence="2 3">CPCC 100088</strain>
    </source>
</reference>
<dbReference type="RefSeq" id="WP_350937438.1">
    <property type="nucleotide sequence ID" value="NZ_JAYWLC010000009.1"/>
</dbReference>
<dbReference type="InterPro" id="IPR050523">
    <property type="entry name" value="AKR_Detox_Biosynth"/>
</dbReference>
<gene>
    <name evidence="2" type="ORF">VSX56_12260</name>
</gene>
<dbReference type="SUPFAM" id="SSF51430">
    <property type="entry name" value="NAD(P)-linked oxidoreductase"/>
    <property type="match status" value="1"/>
</dbReference>
<reference evidence="2 3" key="1">
    <citation type="submission" date="2024-01" db="EMBL/GenBank/DDBJ databases">
        <authorList>
            <person name="Deng Y."/>
            <person name="Su J."/>
        </authorList>
    </citation>
    <scope>NUCLEOTIDE SEQUENCE [LARGE SCALE GENOMIC DNA]</scope>
    <source>
        <strain evidence="2 3">CPCC 100088</strain>
    </source>
</reference>
<evidence type="ECO:0000313" key="2">
    <source>
        <dbReference type="EMBL" id="MER5172546.1"/>
    </source>
</evidence>
<dbReference type="PANTHER" id="PTHR43364:SF6">
    <property type="entry name" value="OXIDOREDUCTASE-RELATED"/>
    <property type="match status" value="1"/>
</dbReference>
<dbReference type="InterPro" id="IPR036812">
    <property type="entry name" value="NAD(P)_OxRdtase_dom_sf"/>
</dbReference>
<dbReference type="PANTHER" id="PTHR43364">
    <property type="entry name" value="NADH-SPECIFIC METHYLGLYOXAL REDUCTASE-RELATED"/>
    <property type="match status" value="1"/>
</dbReference>